<reference evidence="2" key="2">
    <citation type="submission" date="2015-01" db="EMBL/GenBank/DDBJ databases">
        <title>Evolutionary Origins and Diversification of the Mycorrhizal Mutualists.</title>
        <authorList>
            <consortium name="DOE Joint Genome Institute"/>
            <consortium name="Mycorrhizal Genomics Consortium"/>
            <person name="Kohler A."/>
            <person name="Kuo A."/>
            <person name="Nagy L.G."/>
            <person name="Floudas D."/>
            <person name="Copeland A."/>
            <person name="Barry K.W."/>
            <person name="Cichocki N."/>
            <person name="Veneault-Fourrey C."/>
            <person name="LaButti K."/>
            <person name="Lindquist E.A."/>
            <person name="Lipzen A."/>
            <person name="Lundell T."/>
            <person name="Morin E."/>
            <person name="Murat C."/>
            <person name="Riley R."/>
            <person name="Ohm R."/>
            <person name="Sun H."/>
            <person name="Tunlid A."/>
            <person name="Henrissat B."/>
            <person name="Grigoriev I.V."/>
            <person name="Hibbett D.S."/>
            <person name="Martin F."/>
        </authorList>
    </citation>
    <scope>NUCLEOTIDE SEQUENCE [LARGE SCALE GENOMIC DNA]</scope>
    <source>
        <strain evidence="2">Foug A</strain>
    </source>
</reference>
<evidence type="ECO:0000313" key="2">
    <source>
        <dbReference type="Proteomes" id="UP000053989"/>
    </source>
</evidence>
<evidence type="ECO:0008006" key="3">
    <source>
        <dbReference type="Google" id="ProtNLM"/>
    </source>
</evidence>
<keyword evidence="2" id="KW-1185">Reference proteome</keyword>
<evidence type="ECO:0000313" key="1">
    <source>
        <dbReference type="EMBL" id="KIM66983.1"/>
    </source>
</evidence>
<dbReference type="HOGENOM" id="CLU_630309_0_0_1"/>
<gene>
    <name evidence="1" type="ORF">SCLCIDRAFT_21340</name>
</gene>
<dbReference type="EMBL" id="KN822014">
    <property type="protein sequence ID" value="KIM66983.1"/>
    <property type="molecule type" value="Genomic_DNA"/>
</dbReference>
<dbReference type="STRING" id="1036808.A0A0C2ZZZ2"/>
<name>A0A0C2ZZZ2_9AGAM</name>
<organism evidence="1 2">
    <name type="scientific">Scleroderma citrinum Foug A</name>
    <dbReference type="NCBI Taxonomy" id="1036808"/>
    <lineage>
        <taxon>Eukaryota</taxon>
        <taxon>Fungi</taxon>
        <taxon>Dikarya</taxon>
        <taxon>Basidiomycota</taxon>
        <taxon>Agaricomycotina</taxon>
        <taxon>Agaricomycetes</taxon>
        <taxon>Agaricomycetidae</taxon>
        <taxon>Boletales</taxon>
        <taxon>Sclerodermatineae</taxon>
        <taxon>Sclerodermataceae</taxon>
        <taxon>Scleroderma</taxon>
    </lineage>
</organism>
<dbReference type="Proteomes" id="UP000053989">
    <property type="component" value="Unassembled WGS sequence"/>
</dbReference>
<dbReference type="InParanoid" id="A0A0C2ZZZ2"/>
<proteinExistence type="predicted"/>
<protein>
    <recommendedName>
        <fullName evidence="3">DUF659 domain-containing protein</fullName>
    </recommendedName>
</protein>
<accession>A0A0C2ZZZ2</accession>
<dbReference type="OrthoDB" id="2423954at2759"/>
<reference evidence="1 2" key="1">
    <citation type="submission" date="2014-04" db="EMBL/GenBank/DDBJ databases">
        <authorList>
            <consortium name="DOE Joint Genome Institute"/>
            <person name="Kuo A."/>
            <person name="Kohler A."/>
            <person name="Nagy L.G."/>
            <person name="Floudas D."/>
            <person name="Copeland A."/>
            <person name="Barry K.W."/>
            <person name="Cichocki N."/>
            <person name="Veneault-Fourrey C."/>
            <person name="LaButti K."/>
            <person name="Lindquist E.A."/>
            <person name="Lipzen A."/>
            <person name="Lundell T."/>
            <person name="Morin E."/>
            <person name="Murat C."/>
            <person name="Sun H."/>
            <person name="Tunlid A."/>
            <person name="Henrissat B."/>
            <person name="Grigoriev I.V."/>
            <person name="Hibbett D.S."/>
            <person name="Martin F."/>
            <person name="Nordberg H.P."/>
            <person name="Cantor M.N."/>
            <person name="Hua S.X."/>
        </authorList>
    </citation>
    <scope>NUCLEOTIDE SEQUENCE [LARGE SCALE GENOMIC DNA]</scope>
    <source>
        <strain evidence="1 2">Foug A</strain>
    </source>
</reference>
<dbReference type="AlphaFoldDB" id="A0A0C2ZZZ2"/>
<sequence length="435" mass="48079">MDIERFFSRGRLLLSLVRSRLSLQSIHALLCLGAWSKLGLSVDNDGDILNVGKLAEVPGNDEMALEDQCWQGQIDHPSMSQWWDHFWSKEGVLYKGDKSHLAAWCQRCLEYEKELLHSADTVALAIGSIPSCRTAEQIHNDVIEASLTRLSDDSNKGFKPICGKVTSMKAHLRKCQLVAPEIRQLVTNDKHVHSQVVTVASSSSLLLGVASPNLQPRLSPLLMPGSHQPSPLPVLDTLTSPVISSVPSLGPEIADRPAKRRKLPTDAPWAKETKDEFQHDLCLAFISSGIAWNAISDVQLRHFLAKWIPGAEIPDCRKLAGPILDKEVTRVISKTRLHTAGRFATGQSDGWKNIAKASVVTSMIIVDFEGVLLRTHNICAEAKNAQNLLQHHAAGDAKKMRKDLIKQMPWLISLDCSAHQINLVVGDLFKLKSRV</sequence>